<dbReference type="GO" id="GO:0005737">
    <property type="term" value="C:cytoplasm"/>
    <property type="evidence" value="ECO:0007669"/>
    <property type="project" value="UniProtKB-SubCell"/>
</dbReference>
<accession>A0A1F6BIW0</accession>
<evidence type="ECO:0000256" key="3">
    <source>
        <dbReference type="ARBA" id="ARBA00022840"/>
    </source>
</evidence>
<feature type="binding site" evidence="6">
    <location>
        <begin position="284"/>
        <end position="287"/>
    </location>
    <ligand>
        <name>ATP</name>
        <dbReference type="ChEBI" id="CHEBI:30616"/>
    </ligand>
</feature>
<sequence>MYRKYLGIDLGTDNTRIYVKGKGVIVNQPSIVSFNNRTNRIVAVGTRAKEMLARTPSHITAMHPIENGVTADFDMAKEMIRMFMEHNGVPWSFLTEAIVTVPTNLTEVERKSAVDLFKEIGANHVHLLQQPLAAAFSNRLEVYEPSARLILDIGAGSTDMAVISMGGIVISRRIKIAGNRFNADIMRNVRDALHLEIGEPTAEKIKLSVGSARPKGNTHLEVAIRGRDAVSGLPREERVKDSSVREWIMPSLKKIIETMKTLVEATPAELVGDIYKDGCYLCGGGSLLFGLGGLIEREVGVKVQIMEEPMTSVVRGAGVVTEHFDAYRLALEGPAQAVEA</sequence>
<evidence type="ECO:0000313" key="8">
    <source>
        <dbReference type="Proteomes" id="UP000176273"/>
    </source>
</evidence>
<dbReference type="Gene3D" id="3.30.420.40">
    <property type="match status" value="3"/>
</dbReference>
<dbReference type="SUPFAM" id="SSF53067">
    <property type="entry name" value="Actin-like ATPase domain"/>
    <property type="match status" value="2"/>
</dbReference>
<gene>
    <name evidence="6" type="primary">mreB</name>
    <name evidence="7" type="ORF">A2110_01210</name>
</gene>
<protein>
    <recommendedName>
        <fullName evidence="6">Cell shape-determining protein MreB</fullName>
    </recommendedName>
</protein>
<dbReference type="PANTHER" id="PTHR42749">
    <property type="entry name" value="CELL SHAPE-DETERMINING PROTEIN MREB"/>
    <property type="match status" value="1"/>
</dbReference>
<comment type="caution">
    <text evidence="7">The sequence shown here is derived from an EMBL/GenBank/DDBJ whole genome shotgun (WGS) entry which is preliminary data.</text>
</comment>
<dbReference type="GO" id="GO:0005524">
    <property type="term" value="F:ATP binding"/>
    <property type="evidence" value="ECO:0007669"/>
    <property type="project" value="UniProtKB-KW"/>
</dbReference>
<dbReference type="PRINTS" id="PR01652">
    <property type="entry name" value="SHAPEPROTEIN"/>
</dbReference>
<evidence type="ECO:0000256" key="1">
    <source>
        <dbReference type="ARBA" id="ARBA00022490"/>
    </source>
</evidence>
<evidence type="ECO:0000256" key="5">
    <source>
        <dbReference type="ARBA" id="ARBA00023458"/>
    </source>
</evidence>
<comment type="subunit">
    <text evidence="6">Forms polymers.</text>
</comment>
<dbReference type="CDD" id="cd10225">
    <property type="entry name" value="ASKHA_NBD_MreB-like"/>
    <property type="match status" value="1"/>
</dbReference>
<proteinExistence type="inferred from homology"/>
<keyword evidence="2 6" id="KW-0547">Nucleotide-binding</keyword>
<comment type="subcellular location">
    <subcellularLocation>
        <location evidence="6">Cytoplasm</location>
    </subcellularLocation>
    <text evidence="6">Membrane-associated.</text>
</comment>
<dbReference type="GO" id="GO:0008360">
    <property type="term" value="P:regulation of cell shape"/>
    <property type="evidence" value="ECO:0007669"/>
    <property type="project" value="UniProtKB-UniRule"/>
</dbReference>
<keyword evidence="3 6" id="KW-0067">ATP-binding</keyword>
<dbReference type="STRING" id="1798468.A2110_01210"/>
<dbReference type="AlphaFoldDB" id="A0A1F6BIW0"/>
<keyword evidence="4 6" id="KW-0133">Cell shape</keyword>
<dbReference type="Proteomes" id="UP000176273">
    <property type="component" value="Unassembled WGS sequence"/>
</dbReference>
<organism evidence="7 8">
    <name type="scientific">Candidatus Jorgensenbacteria bacterium GWA1_54_12</name>
    <dbReference type="NCBI Taxonomy" id="1798468"/>
    <lineage>
        <taxon>Bacteria</taxon>
        <taxon>Candidatus Joergenseniibacteriota</taxon>
    </lineage>
</organism>
<evidence type="ECO:0000256" key="6">
    <source>
        <dbReference type="HAMAP-Rule" id="MF_02207"/>
    </source>
</evidence>
<dbReference type="Pfam" id="PF06723">
    <property type="entry name" value="MreB_Mbl"/>
    <property type="match status" value="1"/>
</dbReference>
<dbReference type="HAMAP" id="MF_02207">
    <property type="entry name" value="MreB"/>
    <property type="match status" value="1"/>
</dbReference>
<keyword evidence="1 6" id="KW-0963">Cytoplasm</keyword>
<feature type="binding site" evidence="6">
    <location>
        <begin position="155"/>
        <end position="157"/>
    </location>
    <ligand>
        <name>ATP</name>
        <dbReference type="ChEBI" id="CHEBI:30616"/>
    </ligand>
</feature>
<evidence type="ECO:0000313" key="7">
    <source>
        <dbReference type="EMBL" id="OGG36818.1"/>
    </source>
</evidence>
<dbReference type="NCBIfam" id="NF010539">
    <property type="entry name" value="PRK13927.1"/>
    <property type="match status" value="1"/>
</dbReference>
<evidence type="ECO:0000256" key="2">
    <source>
        <dbReference type="ARBA" id="ARBA00022741"/>
    </source>
</evidence>
<reference evidence="7 8" key="1">
    <citation type="journal article" date="2016" name="Nat. Commun.">
        <title>Thousands of microbial genomes shed light on interconnected biogeochemical processes in an aquifer system.</title>
        <authorList>
            <person name="Anantharaman K."/>
            <person name="Brown C.T."/>
            <person name="Hug L.A."/>
            <person name="Sharon I."/>
            <person name="Castelle C.J."/>
            <person name="Probst A.J."/>
            <person name="Thomas B.C."/>
            <person name="Singh A."/>
            <person name="Wilkins M.J."/>
            <person name="Karaoz U."/>
            <person name="Brodie E.L."/>
            <person name="Williams K.H."/>
            <person name="Hubbard S.S."/>
            <person name="Banfield J.F."/>
        </authorList>
    </citation>
    <scope>NUCLEOTIDE SEQUENCE [LARGE SCALE GENOMIC DNA]</scope>
</reference>
<dbReference type="InterPro" id="IPR056546">
    <property type="entry name" value="MreB_MamK-like"/>
</dbReference>
<comment type="similarity">
    <text evidence="5 6">Belongs to the FtsA/MreB family.</text>
</comment>
<comment type="function">
    <text evidence="6">Forms membrane-associated dynamic filaments that are essential for cell shape determination. Acts by regulating cell wall synthesis and cell elongation, and thus cell shape. A feedback loop between cell geometry and MreB localization may maintain elongated cell shape by targeting cell wall growth to regions of negative cell wall curvature.</text>
</comment>
<dbReference type="InterPro" id="IPR043129">
    <property type="entry name" value="ATPase_NBD"/>
</dbReference>
<dbReference type="InterPro" id="IPR004753">
    <property type="entry name" value="MreB"/>
</dbReference>
<evidence type="ECO:0000256" key="4">
    <source>
        <dbReference type="ARBA" id="ARBA00022960"/>
    </source>
</evidence>
<feature type="binding site" evidence="6">
    <location>
        <begin position="203"/>
        <end position="206"/>
    </location>
    <ligand>
        <name>ATP</name>
        <dbReference type="ChEBI" id="CHEBI:30616"/>
    </ligand>
</feature>
<dbReference type="PANTHER" id="PTHR42749:SF1">
    <property type="entry name" value="CELL SHAPE-DETERMINING PROTEIN MREB"/>
    <property type="match status" value="1"/>
</dbReference>
<comment type="caution">
    <text evidence="6">Lacks conserved residue(s) required for the propagation of feature annotation.</text>
</comment>
<dbReference type="GO" id="GO:0000902">
    <property type="term" value="P:cell morphogenesis"/>
    <property type="evidence" value="ECO:0007669"/>
    <property type="project" value="InterPro"/>
</dbReference>
<name>A0A1F6BIW0_9BACT</name>
<dbReference type="EMBL" id="MFKH01000016">
    <property type="protein sequence ID" value="OGG36818.1"/>
    <property type="molecule type" value="Genomic_DNA"/>
</dbReference>